<accession>A0A3B1BU84</accession>
<reference evidence="1" key="1">
    <citation type="submission" date="2018-06" db="EMBL/GenBank/DDBJ databases">
        <authorList>
            <person name="Zhirakovskaya E."/>
        </authorList>
    </citation>
    <scope>NUCLEOTIDE SEQUENCE</scope>
</reference>
<dbReference type="Pfam" id="PF02597">
    <property type="entry name" value="ThiS"/>
    <property type="match status" value="1"/>
</dbReference>
<dbReference type="AlphaFoldDB" id="A0A3B1BU84"/>
<dbReference type="InterPro" id="IPR003749">
    <property type="entry name" value="ThiS/MoaD-like"/>
</dbReference>
<evidence type="ECO:0008006" key="2">
    <source>
        <dbReference type="Google" id="ProtNLM"/>
    </source>
</evidence>
<organism evidence="1">
    <name type="scientific">hydrothermal vent metagenome</name>
    <dbReference type="NCBI Taxonomy" id="652676"/>
    <lineage>
        <taxon>unclassified sequences</taxon>
        <taxon>metagenomes</taxon>
        <taxon>ecological metagenomes</taxon>
    </lineage>
</organism>
<proteinExistence type="predicted"/>
<dbReference type="Gene3D" id="3.10.20.30">
    <property type="match status" value="1"/>
</dbReference>
<dbReference type="InterPro" id="IPR016155">
    <property type="entry name" value="Mopterin_synth/thiamin_S_b"/>
</dbReference>
<dbReference type="InterPro" id="IPR012675">
    <property type="entry name" value="Beta-grasp_dom_sf"/>
</dbReference>
<dbReference type="SUPFAM" id="SSF54285">
    <property type="entry name" value="MoaD/ThiS"/>
    <property type="match status" value="1"/>
</dbReference>
<name>A0A3B1BU84_9ZZZZ</name>
<dbReference type="EMBL" id="UOGA01000037">
    <property type="protein sequence ID" value="VAX15424.1"/>
    <property type="molecule type" value="Genomic_DNA"/>
</dbReference>
<sequence>MDMMEIPVDGSVSIRDILGLAVKRAGVDRGVLINNSLLYAVNHETADLDHKVVDSDEVAVLPPLSGGA</sequence>
<evidence type="ECO:0000313" key="1">
    <source>
        <dbReference type="EMBL" id="VAX15424.1"/>
    </source>
</evidence>
<gene>
    <name evidence="1" type="ORF">MNBD_NITROSPINAE04-2064</name>
</gene>
<protein>
    <recommendedName>
        <fullName evidence="2">Molybdenum cofactor biosynthesis protein MoaD</fullName>
    </recommendedName>
</protein>